<proteinExistence type="predicted"/>
<evidence type="ECO:0000313" key="2">
    <source>
        <dbReference type="Proteomes" id="UP000177953"/>
    </source>
</evidence>
<organism evidence="1 2">
    <name type="scientific">Candidatus Magasanikbacteria bacterium RIFCSPHIGHO2_01_FULL_47_8</name>
    <dbReference type="NCBI Taxonomy" id="1798673"/>
    <lineage>
        <taxon>Bacteria</taxon>
        <taxon>Candidatus Magasanikiibacteriota</taxon>
    </lineage>
</organism>
<dbReference type="AlphaFoldDB" id="A0A1F6MBJ1"/>
<gene>
    <name evidence="1" type="ORF">A2754_01330</name>
</gene>
<dbReference type="EMBL" id="MFPU01000074">
    <property type="protein sequence ID" value="OGH68930.1"/>
    <property type="molecule type" value="Genomic_DNA"/>
</dbReference>
<protein>
    <recommendedName>
        <fullName evidence="3">PEGA domain-containing protein</fullName>
    </recommendedName>
</protein>
<dbReference type="Proteomes" id="UP000177953">
    <property type="component" value="Unassembled WGS sequence"/>
</dbReference>
<accession>A0A1F6MBJ1</accession>
<dbReference type="SUPFAM" id="SSF82171">
    <property type="entry name" value="DPP6 N-terminal domain-like"/>
    <property type="match status" value="1"/>
</dbReference>
<sequence>MKKTTRTFLFSAFFISFLLATPVIIAYSRGYRVDWGNKIILNTGALMVEPRPAPVELFVDGQYHKRSSFLFQNIYVDNLIAKTYLVEAKRDGYFTWSKMLQVAPHLVTEAKNVVLFPSNSTSTLISSGVEFVSTSPGERYAVLAYLSTSSTQDRSPVVEAALYDFESGTQRVIFRGDETLIGYTVQSIEWNNSSTRIFFHFQNANNLNRWIAVDIRDPQLQTIDISAEIAANSAFRQYENEIFKPAIDSVSWQPNNQSSVLFVVRDLISPKDRQLHILASYNLESKILSEPIAYDVSDYEAFGDNAMYISSKLHTLNRVNINARAIDQLTFNPIFGAENIGSTQFVTDRILLAGEEGDKQAMIYNSQTQSFDIIANKITKAVVSSDSKKILLQGKNTISVYWLENVHIQPFRDAGDIEEIIKLPESEVIDSVWFTKDNEHIIFSANSSINVTELDGRDKRNTHTLYGKSADNLIYMGSKDILYFRSEGNFLEMPIK</sequence>
<comment type="caution">
    <text evidence="1">The sequence shown here is derived from an EMBL/GenBank/DDBJ whole genome shotgun (WGS) entry which is preliminary data.</text>
</comment>
<evidence type="ECO:0000313" key="1">
    <source>
        <dbReference type="EMBL" id="OGH68930.1"/>
    </source>
</evidence>
<reference evidence="1 2" key="1">
    <citation type="journal article" date="2016" name="Nat. Commun.">
        <title>Thousands of microbial genomes shed light on interconnected biogeochemical processes in an aquifer system.</title>
        <authorList>
            <person name="Anantharaman K."/>
            <person name="Brown C.T."/>
            <person name="Hug L.A."/>
            <person name="Sharon I."/>
            <person name="Castelle C.J."/>
            <person name="Probst A.J."/>
            <person name="Thomas B.C."/>
            <person name="Singh A."/>
            <person name="Wilkins M.J."/>
            <person name="Karaoz U."/>
            <person name="Brodie E.L."/>
            <person name="Williams K.H."/>
            <person name="Hubbard S.S."/>
            <person name="Banfield J.F."/>
        </authorList>
    </citation>
    <scope>NUCLEOTIDE SEQUENCE [LARGE SCALE GENOMIC DNA]</scope>
</reference>
<evidence type="ECO:0008006" key="3">
    <source>
        <dbReference type="Google" id="ProtNLM"/>
    </source>
</evidence>
<name>A0A1F6MBJ1_9BACT</name>